<dbReference type="SUPFAM" id="SSF51556">
    <property type="entry name" value="Metallo-dependent hydrolases"/>
    <property type="match status" value="1"/>
</dbReference>
<protein>
    <submittedName>
        <fullName evidence="3">Dihydroorotase</fullName>
        <ecNumber evidence="3">3.5.2.3</ecNumber>
    </submittedName>
</protein>
<dbReference type="PANTHER" id="PTHR43668">
    <property type="entry name" value="ALLANTOINASE"/>
    <property type="match status" value="1"/>
</dbReference>
<dbReference type="EMBL" id="JANHAX010000006">
    <property type="protein sequence ID" value="MDQ2091719.1"/>
    <property type="molecule type" value="Genomic_DNA"/>
</dbReference>
<dbReference type="RefSeq" id="WP_306737020.1">
    <property type="nucleotide sequence ID" value="NZ_JANHAX010000006.1"/>
</dbReference>
<dbReference type="InterPro" id="IPR024403">
    <property type="entry name" value="DHOase_cat"/>
</dbReference>
<dbReference type="GO" id="GO:0046872">
    <property type="term" value="F:metal ion binding"/>
    <property type="evidence" value="ECO:0007669"/>
    <property type="project" value="InterPro"/>
</dbReference>
<dbReference type="AlphaFoldDB" id="A0AAE3WFG3"/>
<dbReference type="Gene3D" id="2.30.40.10">
    <property type="entry name" value="Urease, subunit C, domain 1"/>
    <property type="match status" value="1"/>
</dbReference>
<dbReference type="GO" id="GO:0004151">
    <property type="term" value="F:dihydroorotase activity"/>
    <property type="evidence" value="ECO:0007669"/>
    <property type="project" value="UniProtKB-EC"/>
</dbReference>
<dbReference type="InterPro" id="IPR004722">
    <property type="entry name" value="DHOase"/>
</dbReference>
<gene>
    <name evidence="3" type="primary">pyrC</name>
    <name evidence="3" type="ORF">NO357_17595</name>
</gene>
<accession>A0AAE3WFG3</accession>
<dbReference type="InterPro" id="IPR011059">
    <property type="entry name" value="Metal-dep_hydrolase_composite"/>
</dbReference>
<keyword evidence="1" id="KW-0665">Pyrimidine biosynthesis</keyword>
<evidence type="ECO:0000313" key="3">
    <source>
        <dbReference type="EMBL" id="MDQ2091719.1"/>
    </source>
</evidence>
<keyword evidence="3" id="KW-0378">Hydrolase</keyword>
<dbReference type="GO" id="GO:0006145">
    <property type="term" value="P:purine nucleobase catabolic process"/>
    <property type="evidence" value="ECO:0007669"/>
    <property type="project" value="TreeGrafter"/>
</dbReference>
<dbReference type="InterPro" id="IPR032466">
    <property type="entry name" value="Metal_Hydrolase"/>
</dbReference>
<dbReference type="EC" id="3.5.2.3" evidence="3"/>
<dbReference type="Proteomes" id="UP001226762">
    <property type="component" value="Unassembled WGS sequence"/>
</dbReference>
<dbReference type="GO" id="GO:0004038">
    <property type="term" value="F:allantoinase activity"/>
    <property type="evidence" value="ECO:0007669"/>
    <property type="project" value="TreeGrafter"/>
</dbReference>
<dbReference type="GO" id="GO:0006221">
    <property type="term" value="P:pyrimidine nucleotide biosynthetic process"/>
    <property type="evidence" value="ECO:0007669"/>
    <property type="project" value="UniProtKB-KW"/>
</dbReference>
<dbReference type="SUPFAM" id="SSF51338">
    <property type="entry name" value="Composite domain of metallo-dependent hydrolases"/>
    <property type="match status" value="1"/>
</dbReference>
<reference evidence="3" key="2">
    <citation type="submission" date="2023-02" db="EMBL/GenBank/DDBJ databases">
        <title>'Rhodoalgimonas zhirmunskyi' gen. nov., isolated from a red alga.</title>
        <authorList>
            <person name="Nedashkovskaya O.I."/>
            <person name="Otstavnykh N.Y."/>
            <person name="Bystritskaya E.P."/>
            <person name="Balabanova L.A."/>
            <person name="Isaeva M.P."/>
        </authorList>
    </citation>
    <scope>NUCLEOTIDE SEQUENCE</scope>
    <source>
        <strain evidence="3">KCTC 52189</strain>
    </source>
</reference>
<dbReference type="PANTHER" id="PTHR43668:SF2">
    <property type="entry name" value="ALLANTOINASE"/>
    <property type="match status" value="1"/>
</dbReference>
<evidence type="ECO:0000256" key="1">
    <source>
        <dbReference type="ARBA" id="ARBA00022975"/>
    </source>
</evidence>
<name>A0AAE3WFG3_9RHOB</name>
<dbReference type="Gene3D" id="3.20.20.140">
    <property type="entry name" value="Metal-dependent hydrolases"/>
    <property type="match status" value="1"/>
</dbReference>
<proteinExistence type="predicted"/>
<evidence type="ECO:0000259" key="2">
    <source>
        <dbReference type="Pfam" id="PF12890"/>
    </source>
</evidence>
<comment type="caution">
    <text evidence="3">The sequence shown here is derived from an EMBL/GenBank/DDBJ whole genome shotgun (WGS) entry which is preliminary data.</text>
</comment>
<evidence type="ECO:0000313" key="4">
    <source>
        <dbReference type="Proteomes" id="UP001226762"/>
    </source>
</evidence>
<sequence length="424" mass="45031">MTTLLKNARLIDPEKSTETNGWLLIEGTVIRETGPAGPGEPAADEIIDCQGKCLAPGIVDIGVKVAEPGERHKESYRSAGLAAAAGGVTTMVTRPDTAPAIDTPEVLEFVRRRANEAAPVNVLPMAALTKGRAGREMAEIGFLMDAGAAAFTDCDRVVANTKVFTRALTYARGLGALVIAHVQEPGLSAGASATSGKFATLRGLAGVSSMAERMGLDRDIALLETTRARYHADQITTARALPALERAKGNGLDITAGTSIHHLTLNELDVADYRTFFKVKPPLRSEDDRMATVEAVASGLIDIISSMHTPQDEESKRLPFEEAASGAVALETFLPAALRLVHAGQLTLPQLFRAISLNPANRLNLSSGRLSKGAPADLVLFDPDTPFVLDRFTLNSKSKNTPFDGQRMQGKVHATFVGGEKVFG</sequence>
<dbReference type="Pfam" id="PF12890">
    <property type="entry name" value="DHOase"/>
    <property type="match status" value="1"/>
</dbReference>
<dbReference type="NCBIfam" id="TIGR00857">
    <property type="entry name" value="pyrC_multi"/>
    <property type="match status" value="1"/>
</dbReference>
<feature type="domain" description="Dihydroorotase catalytic" evidence="2">
    <location>
        <begin position="51"/>
        <end position="237"/>
    </location>
</feature>
<reference evidence="3" key="1">
    <citation type="submission" date="2022-07" db="EMBL/GenBank/DDBJ databases">
        <authorList>
            <person name="Otstavnykh N."/>
            <person name="Isaeva M."/>
            <person name="Bystritskaya E."/>
        </authorList>
    </citation>
    <scope>NUCLEOTIDE SEQUENCE</scope>
    <source>
        <strain evidence="3">KCTC 52189</strain>
    </source>
</reference>
<keyword evidence="4" id="KW-1185">Reference proteome</keyword>
<dbReference type="InterPro" id="IPR050138">
    <property type="entry name" value="DHOase/Allantoinase_Hydrolase"/>
</dbReference>
<dbReference type="GO" id="GO:0005737">
    <property type="term" value="C:cytoplasm"/>
    <property type="evidence" value="ECO:0007669"/>
    <property type="project" value="TreeGrafter"/>
</dbReference>
<organism evidence="3 4">
    <name type="scientific">Marimonas arenosa</name>
    <dbReference type="NCBI Taxonomy" id="1795305"/>
    <lineage>
        <taxon>Bacteria</taxon>
        <taxon>Pseudomonadati</taxon>
        <taxon>Pseudomonadota</taxon>
        <taxon>Alphaproteobacteria</taxon>
        <taxon>Rhodobacterales</taxon>
        <taxon>Paracoccaceae</taxon>
        <taxon>Marimonas</taxon>
    </lineage>
</organism>
<dbReference type="CDD" id="cd01317">
    <property type="entry name" value="DHOase_IIa"/>
    <property type="match status" value="1"/>
</dbReference>